<dbReference type="SUPFAM" id="SSF53300">
    <property type="entry name" value="vWA-like"/>
    <property type="match status" value="1"/>
</dbReference>
<protein>
    <submittedName>
        <fullName evidence="2">VWA domain-containing protein</fullName>
    </submittedName>
</protein>
<dbReference type="Proteomes" id="UP001595698">
    <property type="component" value="Unassembled WGS sequence"/>
</dbReference>
<evidence type="ECO:0000313" key="3">
    <source>
        <dbReference type="Proteomes" id="UP001595698"/>
    </source>
</evidence>
<dbReference type="Gene3D" id="3.40.50.410">
    <property type="entry name" value="von Willebrand factor, type A domain"/>
    <property type="match status" value="1"/>
</dbReference>
<organism evidence="2 3">
    <name type="scientific">Streptosporangium jomthongense</name>
    <dbReference type="NCBI Taxonomy" id="1193683"/>
    <lineage>
        <taxon>Bacteria</taxon>
        <taxon>Bacillati</taxon>
        <taxon>Actinomycetota</taxon>
        <taxon>Actinomycetes</taxon>
        <taxon>Streptosporangiales</taxon>
        <taxon>Streptosporangiaceae</taxon>
        <taxon>Streptosporangium</taxon>
    </lineage>
</organism>
<dbReference type="InterPro" id="IPR036465">
    <property type="entry name" value="vWFA_dom_sf"/>
</dbReference>
<dbReference type="PANTHER" id="PTHR45737">
    <property type="entry name" value="VON WILLEBRAND FACTOR A DOMAIN-CONTAINING PROTEIN 5A"/>
    <property type="match status" value="1"/>
</dbReference>
<dbReference type="SMART" id="SM00327">
    <property type="entry name" value="VWA"/>
    <property type="match status" value="1"/>
</dbReference>
<reference evidence="3" key="1">
    <citation type="journal article" date="2019" name="Int. J. Syst. Evol. Microbiol.">
        <title>The Global Catalogue of Microorganisms (GCM) 10K type strain sequencing project: providing services to taxonomists for standard genome sequencing and annotation.</title>
        <authorList>
            <consortium name="The Broad Institute Genomics Platform"/>
            <consortium name="The Broad Institute Genome Sequencing Center for Infectious Disease"/>
            <person name="Wu L."/>
            <person name="Ma J."/>
        </authorList>
    </citation>
    <scope>NUCLEOTIDE SEQUENCE [LARGE SCALE GENOMIC DNA]</scope>
    <source>
        <strain evidence="3">TBRC 7912</strain>
    </source>
</reference>
<dbReference type="Pfam" id="PF13768">
    <property type="entry name" value="VWA_3"/>
    <property type="match status" value="1"/>
</dbReference>
<evidence type="ECO:0000313" key="2">
    <source>
        <dbReference type="EMBL" id="MFC3982587.1"/>
    </source>
</evidence>
<evidence type="ECO:0000259" key="1">
    <source>
        <dbReference type="PROSITE" id="PS50234"/>
    </source>
</evidence>
<dbReference type="Gene3D" id="1.20.120.1690">
    <property type="match status" value="1"/>
</dbReference>
<sequence>MTLRFELNIDQDPVLTIGRTELDAVLRVAGQRLDGPAERAERCEVLIIDCSGSMGGLNRRSEGRRLKIAAAVSATMTAIDVLPDGVLFAVVAGDHEARTVYPPTPASERTRADARAAVRRLTCNGGTNIGAWLTEARRLLAPHPNALRHAILLTDGRNNESPEEFERALAACEGEFVCDARGIGEDWVAHDLQRIATVLRGSADAVVDDAELEAEFRRMVEAALGKVTPKMALRFTTTPPGRLVSLRQVYPERADLTGHVTALGDRVFELASGSWGEESRDYQLRFEVSHEGAPHFTDLRVARVEAVVGGERRGAANVMVHWSEDPDASAFTSHTISLYQAQDNMSQAVDAGLSAYGRNDLPGAEREWARAVRLAARCGNQRALDELQRFVEILDLDEGRVRARPNLSHHDVQLVKVALSHYEQAPEEEPAAVPAGPPWECECGRTSPSAANFCIHCGHHRRP</sequence>
<dbReference type="EMBL" id="JBHSBC010000020">
    <property type="protein sequence ID" value="MFC3982587.1"/>
    <property type="molecule type" value="Genomic_DNA"/>
</dbReference>
<dbReference type="PROSITE" id="PS50234">
    <property type="entry name" value="VWFA"/>
    <property type="match status" value="1"/>
</dbReference>
<proteinExistence type="predicted"/>
<comment type="caution">
    <text evidence="2">The sequence shown here is derived from an EMBL/GenBank/DDBJ whole genome shotgun (WGS) entry which is preliminary data.</text>
</comment>
<gene>
    <name evidence="2" type="ORF">ACFOYY_20765</name>
</gene>
<dbReference type="Gene3D" id="2.60.40.3670">
    <property type="match status" value="1"/>
</dbReference>
<name>A0ABV8F1R5_9ACTN</name>
<dbReference type="InterPro" id="IPR002035">
    <property type="entry name" value="VWF_A"/>
</dbReference>
<accession>A0ABV8F1R5</accession>
<dbReference type="PANTHER" id="PTHR45737:SF6">
    <property type="entry name" value="VON WILLEBRAND FACTOR A DOMAIN-CONTAINING PROTEIN 5A"/>
    <property type="match status" value="1"/>
</dbReference>
<dbReference type="CDD" id="cd00198">
    <property type="entry name" value="vWFA"/>
    <property type="match status" value="1"/>
</dbReference>
<keyword evidence="3" id="KW-1185">Reference proteome</keyword>
<feature type="domain" description="VWFA" evidence="1">
    <location>
        <begin position="45"/>
        <end position="223"/>
    </location>
</feature>
<dbReference type="RefSeq" id="WP_352013607.1">
    <property type="nucleotide sequence ID" value="NZ_JBHSBC010000020.1"/>
</dbReference>